<protein>
    <submittedName>
        <fullName evidence="1">Uncharacterized protein</fullName>
    </submittedName>
</protein>
<dbReference type="EMBL" id="ABED02000026">
    <property type="protein sequence ID" value="EDP21520.1"/>
    <property type="molecule type" value="Genomic_DNA"/>
</dbReference>
<sequence>MSTRKFIKKLTAIEYERCISKRILENFMFRHNSSRFTKFANDNGFCRQCNQ</sequence>
<name>A8SC40_9FIRM</name>
<reference evidence="1 2" key="2">
    <citation type="submission" date="2007-09" db="EMBL/GenBank/DDBJ databases">
        <authorList>
            <person name="Fulton L."/>
            <person name="Clifton S."/>
            <person name="Fulton B."/>
            <person name="Xu J."/>
            <person name="Minx P."/>
            <person name="Pepin K.H."/>
            <person name="Johnson M."/>
            <person name="Thiruvilangam P."/>
            <person name="Bhonagiri V."/>
            <person name="Nash W.E."/>
            <person name="Mardis E.R."/>
            <person name="Wilson R.K."/>
        </authorList>
    </citation>
    <scope>NUCLEOTIDE SEQUENCE [LARGE SCALE GENOMIC DNA]</scope>
    <source>
        <strain evidence="1 2">M21/2</strain>
    </source>
</reference>
<dbReference type="HOGENOM" id="CLU_3099025_0_0_9"/>
<evidence type="ECO:0000313" key="2">
    <source>
        <dbReference type="Proteomes" id="UP000005945"/>
    </source>
</evidence>
<comment type="caution">
    <text evidence="1">The sequence shown here is derived from an EMBL/GenBank/DDBJ whole genome shotgun (WGS) entry which is preliminary data.</text>
</comment>
<organism evidence="1 2">
    <name type="scientific">Faecalibacterium prausnitzii M21/2</name>
    <dbReference type="NCBI Taxonomy" id="411485"/>
    <lineage>
        <taxon>Bacteria</taxon>
        <taxon>Bacillati</taxon>
        <taxon>Bacillota</taxon>
        <taxon>Clostridia</taxon>
        <taxon>Eubacteriales</taxon>
        <taxon>Oscillospiraceae</taxon>
        <taxon>Faecalibacterium</taxon>
    </lineage>
</organism>
<gene>
    <name evidence="1" type="ORF">FAEPRAM212_01845</name>
</gene>
<proteinExistence type="predicted"/>
<reference evidence="1 2" key="1">
    <citation type="submission" date="2007-09" db="EMBL/GenBank/DDBJ databases">
        <title>Draft genome sequence of Faecalibacterium prausnitzii M21/2.</title>
        <authorList>
            <person name="Sudarsanam P."/>
            <person name="Ley R."/>
            <person name="Guruge J."/>
            <person name="Turnbaugh P.J."/>
            <person name="Mahowald M."/>
            <person name="Liep D."/>
            <person name="Gordon J."/>
        </authorList>
    </citation>
    <scope>NUCLEOTIDE SEQUENCE [LARGE SCALE GENOMIC DNA]</scope>
    <source>
        <strain evidence="1 2">M21/2</strain>
    </source>
</reference>
<dbReference type="AlphaFoldDB" id="A8SC40"/>
<evidence type="ECO:0000313" key="1">
    <source>
        <dbReference type="EMBL" id="EDP21520.1"/>
    </source>
</evidence>
<accession>A8SC40</accession>
<dbReference type="Proteomes" id="UP000005945">
    <property type="component" value="Unassembled WGS sequence"/>
</dbReference>